<sequence>MYQELQANWTPFNAERSSIFEWFSSVFADVISKDLFAFYCSDEMDQLLDFFVGLGFNKEVERVSNALKAMDGSDEARVALAEDFKILFLTKKTETVPPLASLYLDQEDIDFLQNNLPLSVFLEHNELPLNPEFGGAVDHISVYLAAISAWCLAVVDEQDPKIMESVAQVQGMYLEVSLLSWTEEWQDGIQQIEGTNFDFYQSIAALLYAFVKLDAHVLTYESETDYEDIELVEGDTDSDRTLH</sequence>
<dbReference type="RefSeq" id="WP_018574079.1">
    <property type="nucleotide sequence ID" value="NZ_CP065725.1"/>
</dbReference>
<dbReference type="SUPFAM" id="SSF89155">
    <property type="entry name" value="TorD-like"/>
    <property type="match status" value="1"/>
</dbReference>
<dbReference type="Pfam" id="PF02613">
    <property type="entry name" value="Nitrate_red_del"/>
    <property type="match status" value="1"/>
</dbReference>
<reference evidence="3 4" key="1">
    <citation type="submission" date="2018-06" db="EMBL/GenBank/DDBJ databases">
        <authorList>
            <consortium name="Pathogen Informatics"/>
            <person name="Doyle S."/>
        </authorList>
    </citation>
    <scope>NUCLEOTIDE SEQUENCE [LARGE SCALE GENOMIC DNA]</scope>
    <source>
        <strain evidence="3 4">NCTC11997</strain>
    </source>
</reference>
<dbReference type="STRING" id="1122619.GCA_000373745_00895"/>
<dbReference type="PANTHER" id="PTHR34227">
    <property type="entry name" value="CHAPERONE PROTEIN YCDY"/>
    <property type="match status" value="1"/>
</dbReference>
<evidence type="ECO:0000313" key="5">
    <source>
        <dbReference type="Proteomes" id="UP000594903"/>
    </source>
</evidence>
<dbReference type="InterPro" id="IPR050289">
    <property type="entry name" value="TorD/DmsD_chaperones"/>
</dbReference>
<dbReference type="OrthoDB" id="7849731at2"/>
<evidence type="ECO:0000256" key="1">
    <source>
        <dbReference type="ARBA" id="ARBA00023186"/>
    </source>
</evidence>
<keyword evidence="5" id="KW-1185">Reference proteome</keyword>
<name>A0A378XFH6_9BURK</name>
<reference evidence="2 5" key="2">
    <citation type="submission" date="2020-12" db="EMBL/GenBank/DDBJ databases">
        <title>FDA dAtabase for Regulatory Grade micrObial Sequences (FDA-ARGOS): Supporting development and validation of Infectious Disease Dx tests.</title>
        <authorList>
            <person name="Sproer C."/>
            <person name="Gronow S."/>
            <person name="Severitt S."/>
            <person name="Schroder I."/>
            <person name="Tallon L."/>
            <person name="Sadzewicz L."/>
            <person name="Zhao X."/>
            <person name="Boylan J."/>
            <person name="Ott S."/>
            <person name="Bowen H."/>
            <person name="Vavikolanu K."/>
            <person name="Mehta A."/>
            <person name="Aluvathingal J."/>
            <person name="Nadendla S."/>
            <person name="Lowell S."/>
            <person name="Myers T."/>
            <person name="Yan Y."/>
            <person name="Sichtig H."/>
        </authorList>
    </citation>
    <scope>NUCLEOTIDE SEQUENCE [LARGE SCALE GENOMIC DNA]</scope>
    <source>
        <strain evidence="2 5">FDAARGOS_872</strain>
    </source>
</reference>
<dbReference type="InterPro" id="IPR036386">
    <property type="entry name" value="HscB_C_sf"/>
</dbReference>
<dbReference type="Gene3D" id="1.20.1280.20">
    <property type="entry name" value="HscB, C-terminal domain"/>
    <property type="match status" value="1"/>
</dbReference>
<dbReference type="Proteomes" id="UP000254603">
    <property type="component" value="Unassembled WGS sequence"/>
</dbReference>
<evidence type="ECO:0000313" key="4">
    <source>
        <dbReference type="Proteomes" id="UP000254603"/>
    </source>
</evidence>
<dbReference type="AlphaFoldDB" id="A0A378XFH6"/>
<proteinExistence type="predicted"/>
<gene>
    <name evidence="3" type="primary">torD_1</name>
    <name evidence="2" type="ORF">I6G29_05760</name>
    <name evidence="3" type="ORF">NCTC11997_01207</name>
</gene>
<dbReference type="InterPro" id="IPR020945">
    <property type="entry name" value="DMSO/NO3_reduct_chaperone"/>
</dbReference>
<dbReference type="EMBL" id="CP065725">
    <property type="protein sequence ID" value="QPT41044.1"/>
    <property type="molecule type" value="Genomic_DNA"/>
</dbReference>
<protein>
    <submittedName>
        <fullName evidence="3">Chaperone protein TorD</fullName>
    </submittedName>
    <submittedName>
        <fullName evidence="2">Molecular chaperone TorD family protein</fullName>
    </submittedName>
</protein>
<accession>A0A378XFH6</accession>
<dbReference type="PANTHER" id="PTHR34227:SF11">
    <property type="entry name" value="CHAPERONE PROTEIN TORD"/>
    <property type="match status" value="1"/>
</dbReference>
<dbReference type="Proteomes" id="UP000594903">
    <property type="component" value="Chromosome"/>
</dbReference>
<dbReference type="InterPro" id="IPR036411">
    <property type="entry name" value="TorD-like_sf"/>
</dbReference>
<evidence type="ECO:0000313" key="2">
    <source>
        <dbReference type="EMBL" id="QPT41044.1"/>
    </source>
</evidence>
<keyword evidence="1" id="KW-0143">Chaperone</keyword>
<dbReference type="Gene3D" id="1.20.120.1820">
    <property type="match status" value="1"/>
</dbReference>
<organism evidence="3 4">
    <name type="scientific">Oligella ureolytica</name>
    <dbReference type="NCBI Taxonomy" id="90244"/>
    <lineage>
        <taxon>Bacteria</taxon>
        <taxon>Pseudomonadati</taxon>
        <taxon>Pseudomonadota</taxon>
        <taxon>Betaproteobacteria</taxon>
        <taxon>Burkholderiales</taxon>
        <taxon>Alcaligenaceae</taxon>
        <taxon>Oligella</taxon>
    </lineage>
</organism>
<evidence type="ECO:0000313" key="3">
    <source>
        <dbReference type="EMBL" id="SUA53538.1"/>
    </source>
</evidence>
<dbReference type="GO" id="GO:0051259">
    <property type="term" value="P:protein complex oligomerization"/>
    <property type="evidence" value="ECO:0007669"/>
    <property type="project" value="InterPro"/>
</dbReference>
<dbReference type="EMBL" id="UGSB01000001">
    <property type="protein sequence ID" value="SUA53538.1"/>
    <property type="molecule type" value="Genomic_DNA"/>
</dbReference>